<dbReference type="Pfam" id="PF13850">
    <property type="entry name" value="ERGIC_N"/>
    <property type="match status" value="1"/>
</dbReference>
<keyword evidence="5" id="KW-0813">Transport</keyword>
<dbReference type="InterPro" id="IPR045888">
    <property type="entry name" value="Erv"/>
</dbReference>
<dbReference type="GO" id="GO:0033116">
    <property type="term" value="C:endoplasmic reticulum-Golgi intermediate compartment membrane"/>
    <property type="evidence" value="ECO:0007669"/>
    <property type="project" value="UniProtKB-SubCell"/>
</dbReference>
<sequence length="379" mass="42276">MNGFADHGLSEDAFGEKDNLAGGLRSFDAFPKTKSTYTRRSSSGGYATIVLFALSALLSFSELRRWYAGHESHLFSVEKGVSHELQINLDIVVSMQCADLHVNVQDASGDRILAGDLLTKDPTSGSHWVDVDKGVFKLEEGMGIEEQERDTHVGHVLGEVRSSKRKFKRTPKLGRREQASACRIYGSLEGNKVQGDFHITARGHGYQELTNQHLDHSFFNFSHIINELSFGPLFPSIQNPLDKTYAVTEQNFYKYQYYCSIVPTVYTRSPSPHPSNMISTSIFTNQYAVTSQSHSTPERSVPGIFFKFDIEPILLTIQEQRSGFMALLVRVVNVVSGVLVGGGWSYQLVGWAREVMSGRQKRKSEGVLHGNGSLQDEDE</sequence>
<proteinExistence type="inferred from homology"/>
<evidence type="ECO:0000256" key="4">
    <source>
        <dbReference type="ARBA" id="ARBA00023136"/>
    </source>
</evidence>
<feature type="domain" description="Endoplasmic reticulum vesicle transporter C-terminal" evidence="6">
    <location>
        <begin position="176"/>
        <end position="340"/>
    </location>
</feature>
<dbReference type="InterPro" id="IPR012936">
    <property type="entry name" value="Erv_C"/>
</dbReference>
<comment type="subcellular location">
    <subcellularLocation>
        <location evidence="5">Endoplasmic reticulum membrane</location>
        <topology evidence="5">Multi-pass membrane protein</topology>
    </subcellularLocation>
    <subcellularLocation>
        <location evidence="5">Endoplasmic reticulum-Golgi intermediate compartment membrane</location>
        <topology evidence="5">Multi-pass membrane protein</topology>
    </subcellularLocation>
    <subcellularLocation>
        <location evidence="5">Golgi apparatus membrane</location>
        <topology evidence="5">Multi-pass membrane protein</topology>
    </subcellularLocation>
    <subcellularLocation>
        <location evidence="1">Membrane</location>
    </subcellularLocation>
</comment>
<reference evidence="8" key="1">
    <citation type="journal article" date="2023" name="Genome Biol. Evol.">
        <title>First Whole Genome Sequence and Flow Cytometry Genome Size Data for the Lichen-Forming Fungus Ramalina farinacea (Ascomycota).</title>
        <authorList>
            <person name="Llewellyn T."/>
            <person name="Mian S."/>
            <person name="Hill R."/>
            <person name="Leitch I.J."/>
            <person name="Gaya E."/>
        </authorList>
    </citation>
    <scope>NUCLEOTIDE SEQUENCE</scope>
    <source>
        <strain evidence="8">LIQ254RAFAR</strain>
    </source>
</reference>
<keyword evidence="5" id="KW-0333">Golgi apparatus</keyword>
<dbReference type="GO" id="GO:0006888">
    <property type="term" value="P:endoplasmic reticulum to Golgi vesicle-mediated transport"/>
    <property type="evidence" value="ECO:0007669"/>
    <property type="project" value="UniProtKB-UniRule"/>
</dbReference>
<gene>
    <name evidence="8" type="ORF">OHK93_007755</name>
</gene>
<keyword evidence="5" id="KW-0931">ER-Golgi transport</keyword>
<evidence type="ECO:0000256" key="5">
    <source>
        <dbReference type="RuleBase" id="RU369013"/>
    </source>
</evidence>
<dbReference type="EMBL" id="JAPUFD010000007">
    <property type="protein sequence ID" value="MDI1488480.1"/>
    <property type="molecule type" value="Genomic_DNA"/>
</dbReference>
<evidence type="ECO:0000256" key="1">
    <source>
        <dbReference type="ARBA" id="ARBA00004370"/>
    </source>
</evidence>
<name>A0AA43QQD0_9LECA</name>
<evidence type="ECO:0000256" key="2">
    <source>
        <dbReference type="ARBA" id="ARBA00022692"/>
    </source>
</evidence>
<dbReference type="GO" id="GO:0005789">
    <property type="term" value="C:endoplasmic reticulum membrane"/>
    <property type="evidence" value="ECO:0007669"/>
    <property type="project" value="UniProtKB-SubCell"/>
</dbReference>
<feature type="domain" description="Endoplasmic reticulum vesicle transporter N-terminal" evidence="7">
    <location>
        <begin position="24"/>
        <end position="112"/>
    </location>
</feature>
<keyword evidence="2" id="KW-0812">Transmembrane</keyword>
<evidence type="ECO:0000313" key="9">
    <source>
        <dbReference type="Proteomes" id="UP001161017"/>
    </source>
</evidence>
<comment type="caution">
    <text evidence="8">The sequence shown here is derived from an EMBL/GenBank/DDBJ whole genome shotgun (WGS) entry which is preliminary data.</text>
</comment>
<dbReference type="InterPro" id="IPR039542">
    <property type="entry name" value="Erv_N"/>
</dbReference>
<evidence type="ECO:0000256" key="3">
    <source>
        <dbReference type="ARBA" id="ARBA00022989"/>
    </source>
</evidence>
<keyword evidence="4" id="KW-0472">Membrane</keyword>
<protein>
    <recommendedName>
        <fullName evidence="5">Endoplasmic reticulum-Golgi intermediate compartment protein</fullName>
    </recommendedName>
</protein>
<evidence type="ECO:0000259" key="6">
    <source>
        <dbReference type="Pfam" id="PF07970"/>
    </source>
</evidence>
<dbReference type="Pfam" id="PF07970">
    <property type="entry name" value="COPIIcoated_ERV"/>
    <property type="match status" value="1"/>
</dbReference>
<evidence type="ECO:0000259" key="7">
    <source>
        <dbReference type="Pfam" id="PF13850"/>
    </source>
</evidence>
<keyword evidence="5" id="KW-0256">Endoplasmic reticulum</keyword>
<keyword evidence="3" id="KW-1133">Transmembrane helix</keyword>
<evidence type="ECO:0000313" key="8">
    <source>
        <dbReference type="EMBL" id="MDI1488480.1"/>
    </source>
</evidence>
<dbReference type="PANTHER" id="PTHR10984">
    <property type="entry name" value="ENDOPLASMIC RETICULUM-GOLGI INTERMEDIATE COMPARTMENT PROTEIN"/>
    <property type="match status" value="1"/>
</dbReference>
<dbReference type="GO" id="GO:0000139">
    <property type="term" value="C:Golgi membrane"/>
    <property type="evidence" value="ECO:0007669"/>
    <property type="project" value="UniProtKB-SubCell"/>
</dbReference>
<dbReference type="PANTHER" id="PTHR10984:SF81">
    <property type="entry name" value="ER-DERIVED VESICLES PROTEIN ERV41"/>
    <property type="match status" value="1"/>
</dbReference>
<dbReference type="AlphaFoldDB" id="A0AA43QQD0"/>
<dbReference type="Proteomes" id="UP001161017">
    <property type="component" value="Unassembled WGS sequence"/>
</dbReference>
<dbReference type="GO" id="GO:0030134">
    <property type="term" value="C:COPII-coated ER to Golgi transport vesicle"/>
    <property type="evidence" value="ECO:0007669"/>
    <property type="project" value="TreeGrafter"/>
</dbReference>
<comment type="similarity">
    <text evidence="5">Belongs to the ERGIC family.</text>
</comment>
<keyword evidence="9" id="KW-1185">Reference proteome</keyword>
<accession>A0AA43QQD0</accession>
<organism evidence="8 9">
    <name type="scientific">Ramalina farinacea</name>
    <dbReference type="NCBI Taxonomy" id="258253"/>
    <lineage>
        <taxon>Eukaryota</taxon>
        <taxon>Fungi</taxon>
        <taxon>Dikarya</taxon>
        <taxon>Ascomycota</taxon>
        <taxon>Pezizomycotina</taxon>
        <taxon>Lecanoromycetes</taxon>
        <taxon>OSLEUM clade</taxon>
        <taxon>Lecanoromycetidae</taxon>
        <taxon>Lecanorales</taxon>
        <taxon>Lecanorineae</taxon>
        <taxon>Ramalinaceae</taxon>
        <taxon>Ramalina</taxon>
    </lineage>
</organism>
<dbReference type="GO" id="GO:0006890">
    <property type="term" value="P:retrograde vesicle-mediated transport, Golgi to endoplasmic reticulum"/>
    <property type="evidence" value="ECO:0007669"/>
    <property type="project" value="TreeGrafter"/>
</dbReference>
<comment type="function">
    <text evidence="5">Plays a role in transport between endoplasmic reticulum and Golgi.</text>
</comment>